<keyword evidence="4" id="KW-0813">Transport</keyword>
<dbReference type="Pfam" id="PF02699">
    <property type="entry name" value="YajC"/>
    <property type="match status" value="1"/>
</dbReference>
<dbReference type="PANTHER" id="PTHR33909:SF1">
    <property type="entry name" value="SEC TRANSLOCON ACCESSORY COMPLEX SUBUNIT YAJC"/>
    <property type="match status" value="1"/>
</dbReference>
<evidence type="ECO:0000313" key="13">
    <source>
        <dbReference type="Proteomes" id="UP000286678"/>
    </source>
</evidence>
<dbReference type="GO" id="GO:0015031">
    <property type="term" value="P:protein transport"/>
    <property type="evidence" value="ECO:0007669"/>
    <property type="project" value="UniProtKB-KW"/>
</dbReference>
<accession>A0A432XEV4</accession>
<comment type="caution">
    <text evidence="12">The sequence shown here is derived from an EMBL/GenBank/DDBJ whole genome shotgun (WGS) entry which is preliminary data.</text>
</comment>
<dbReference type="SMART" id="SM01323">
    <property type="entry name" value="YajC"/>
    <property type="match status" value="1"/>
</dbReference>
<dbReference type="EMBL" id="PIPT01000006">
    <property type="protein sequence ID" value="RUO47274.1"/>
    <property type="molecule type" value="Genomic_DNA"/>
</dbReference>
<evidence type="ECO:0000256" key="5">
    <source>
        <dbReference type="ARBA" id="ARBA00022475"/>
    </source>
</evidence>
<comment type="subcellular location">
    <subcellularLocation>
        <location evidence="1">Cell membrane</location>
        <topology evidence="1">Single-pass membrane protein</topology>
    </subcellularLocation>
</comment>
<sequence>MDFLIGTAYAQDGAAQQGGGMELIFMLVMFGLIFYFMIYRPQAKRVKQHKELIASVSKGDEVLMNGGMVGRITKISEDKDFMVIALAEGVEVTVQKSAVTAVLPKGTMKSL</sequence>
<dbReference type="NCBIfam" id="TIGR00739">
    <property type="entry name" value="yajC"/>
    <property type="match status" value="1"/>
</dbReference>
<organism evidence="12 13">
    <name type="scientific">Pseudidiomarina aquimaris</name>
    <dbReference type="NCBI Taxonomy" id="641841"/>
    <lineage>
        <taxon>Bacteria</taxon>
        <taxon>Pseudomonadati</taxon>
        <taxon>Pseudomonadota</taxon>
        <taxon>Gammaproteobacteria</taxon>
        <taxon>Alteromonadales</taxon>
        <taxon>Idiomarinaceae</taxon>
        <taxon>Pseudidiomarina</taxon>
    </lineage>
</organism>
<evidence type="ECO:0000256" key="7">
    <source>
        <dbReference type="ARBA" id="ARBA00022927"/>
    </source>
</evidence>
<reference evidence="13" key="1">
    <citation type="journal article" date="2018" name="Front. Microbiol.">
        <title>Genome-Based Analysis Reveals the Taxonomy and Diversity of the Family Idiomarinaceae.</title>
        <authorList>
            <person name="Liu Y."/>
            <person name="Lai Q."/>
            <person name="Shao Z."/>
        </authorList>
    </citation>
    <scope>NUCLEOTIDE SEQUENCE [LARGE SCALE GENOMIC DNA]</scope>
    <source>
        <strain evidence="13">SW15</strain>
    </source>
</reference>
<keyword evidence="8 11" id="KW-1133">Transmembrane helix</keyword>
<evidence type="ECO:0000313" key="12">
    <source>
        <dbReference type="EMBL" id="RUO47274.1"/>
    </source>
</evidence>
<dbReference type="Proteomes" id="UP000286678">
    <property type="component" value="Unassembled WGS sequence"/>
</dbReference>
<dbReference type="GO" id="GO:0005886">
    <property type="term" value="C:plasma membrane"/>
    <property type="evidence" value="ECO:0007669"/>
    <property type="project" value="UniProtKB-SubCell"/>
</dbReference>
<feature type="transmembrane region" description="Helical" evidence="11">
    <location>
        <begin position="20"/>
        <end position="39"/>
    </location>
</feature>
<evidence type="ECO:0000256" key="6">
    <source>
        <dbReference type="ARBA" id="ARBA00022692"/>
    </source>
</evidence>
<evidence type="ECO:0000256" key="8">
    <source>
        <dbReference type="ARBA" id="ARBA00022989"/>
    </source>
</evidence>
<keyword evidence="6 11" id="KW-0812">Transmembrane</keyword>
<keyword evidence="9" id="KW-0811">Translocation</keyword>
<dbReference type="InterPro" id="IPR003849">
    <property type="entry name" value="Preprotein_translocase_YajC"/>
</dbReference>
<keyword evidence="5" id="KW-1003">Cell membrane</keyword>
<evidence type="ECO:0000256" key="3">
    <source>
        <dbReference type="ARBA" id="ARBA00014962"/>
    </source>
</evidence>
<name>A0A432XEV4_9GAMM</name>
<keyword evidence="7" id="KW-0653">Protein transport</keyword>
<proteinExistence type="inferred from homology"/>
<evidence type="ECO:0000256" key="10">
    <source>
        <dbReference type="ARBA" id="ARBA00023136"/>
    </source>
</evidence>
<evidence type="ECO:0000256" key="2">
    <source>
        <dbReference type="ARBA" id="ARBA00006742"/>
    </source>
</evidence>
<dbReference type="PRINTS" id="PR01853">
    <property type="entry name" value="YAJCTRNLCASE"/>
</dbReference>
<evidence type="ECO:0000256" key="9">
    <source>
        <dbReference type="ARBA" id="ARBA00023010"/>
    </source>
</evidence>
<evidence type="ECO:0000256" key="11">
    <source>
        <dbReference type="SAM" id="Phobius"/>
    </source>
</evidence>
<evidence type="ECO:0000256" key="4">
    <source>
        <dbReference type="ARBA" id="ARBA00022448"/>
    </source>
</evidence>
<dbReference type="AlphaFoldDB" id="A0A432XEV4"/>
<comment type="similarity">
    <text evidence="2">Belongs to the YajC family.</text>
</comment>
<keyword evidence="10 11" id="KW-0472">Membrane</keyword>
<protein>
    <recommendedName>
        <fullName evidence="3">Sec translocon accessory complex subunit YajC</fullName>
    </recommendedName>
</protein>
<dbReference type="OrthoDB" id="9811406at2"/>
<keyword evidence="13" id="KW-1185">Reference proteome</keyword>
<evidence type="ECO:0000256" key="1">
    <source>
        <dbReference type="ARBA" id="ARBA00004162"/>
    </source>
</evidence>
<dbReference type="PANTHER" id="PTHR33909">
    <property type="entry name" value="SEC TRANSLOCON ACCESSORY COMPLEX SUBUNIT YAJC"/>
    <property type="match status" value="1"/>
</dbReference>
<gene>
    <name evidence="12" type="ORF">CWE21_08765</name>
</gene>
<dbReference type="RefSeq" id="WP_126755136.1">
    <property type="nucleotide sequence ID" value="NZ_JBLXIO010000001.1"/>
</dbReference>